<comment type="caution">
    <text evidence="2">The sequence shown here is derived from an EMBL/GenBank/DDBJ whole genome shotgun (WGS) entry which is preliminary data.</text>
</comment>
<name>A0A9D3VN62_9ROSI</name>
<accession>A0A9D3VN62</accession>
<dbReference type="CDD" id="cd06222">
    <property type="entry name" value="RNase_H_like"/>
    <property type="match status" value="1"/>
</dbReference>
<dbReference type="InterPro" id="IPR036397">
    <property type="entry name" value="RNaseH_sf"/>
</dbReference>
<dbReference type="AlphaFoldDB" id="A0A9D3VN62"/>
<dbReference type="Gene3D" id="3.30.420.10">
    <property type="entry name" value="Ribonuclease H-like superfamily/Ribonuclease H"/>
    <property type="match status" value="1"/>
</dbReference>
<dbReference type="PANTHER" id="PTHR47074:SF61">
    <property type="entry name" value="RNASE H TYPE-1 DOMAIN-CONTAINING PROTEIN"/>
    <property type="match status" value="1"/>
</dbReference>
<evidence type="ECO:0000313" key="2">
    <source>
        <dbReference type="EMBL" id="KAH1090544.1"/>
    </source>
</evidence>
<dbReference type="EMBL" id="JAIQCV010000006">
    <property type="protein sequence ID" value="KAH1090544.1"/>
    <property type="molecule type" value="Genomic_DNA"/>
</dbReference>
<keyword evidence="3" id="KW-1185">Reference proteome</keyword>
<dbReference type="Pfam" id="PF13456">
    <property type="entry name" value="RVT_3"/>
    <property type="match status" value="1"/>
</dbReference>
<dbReference type="Proteomes" id="UP000828251">
    <property type="component" value="Unassembled WGS sequence"/>
</dbReference>
<proteinExistence type="predicted"/>
<dbReference type="InterPro" id="IPR012337">
    <property type="entry name" value="RNaseH-like_sf"/>
</dbReference>
<evidence type="ECO:0000313" key="3">
    <source>
        <dbReference type="Proteomes" id="UP000828251"/>
    </source>
</evidence>
<sequence length="124" mass="14267">MSSCTYSSRDVVDAFVAEAQACERAMFFAAEKSFRRLLVEGDSLTTIKKLNSDGEDRSLLRPIINSIRILERQFENVSYLFVLRAINRAAHTLALEGRRRMLPCFWDHEPSESMRMVMTADWTA</sequence>
<gene>
    <name evidence="2" type="ORF">J1N35_017801</name>
</gene>
<evidence type="ECO:0000259" key="1">
    <source>
        <dbReference type="Pfam" id="PF13456"/>
    </source>
</evidence>
<dbReference type="InterPro" id="IPR002156">
    <property type="entry name" value="RNaseH_domain"/>
</dbReference>
<dbReference type="OrthoDB" id="993597at2759"/>
<protein>
    <recommendedName>
        <fullName evidence="1">RNase H type-1 domain-containing protein</fullName>
    </recommendedName>
</protein>
<dbReference type="PANTHER" id="PTHR47074">
    <property type="entry name" value="BNAC02G40300D PROTEIN"/>
    <property type="match status" value="1"/>
</dbReference>
<reference evidence="2 3" key="1">
    <citation type="journal article" date="2021" name="Plant Biotechnol. J.">
        <title>Multi-omics assisted identification of the key and species-specific regulatory components of drought-tolerant mechanisms in Gossypium stocksii.</title>
        <authorList>
            <person name="Yu D."/>
            <person name="Ke L."/>
            <person name="Zhang D."/>
            <person name="Wu Y."/>
            <person name="Sun Y."/>
            <person name="Mei J."/>
            <person name="Sun J."/>
            <person name="Sun Y."/>
        </authorList>
    </citation>
    <scope>NUCLEOTIDE SEQUENCE [LARGE SCALE GENOMIC DNA]</scope>
    <source>
        <strain evidence="3">cv. E1</strain>
        <tissue evidence="2">Leaf</tissue>
    </source>
</reference>
<dbReference type="SUPFAM" id="SSF53098">
    <property type="entry name" value="Ribonuclease H-like"/>
    <property type="match status" value="1"/>
</dbReference>
<dbReference type="GO" id="GO:0003676">
    <property type="term" value="F:nucleic acid binding"/>
    <property type="evidence" value="ECO:0007669"/>
    <property type="project" value="InterPro"/>
</dbReference>
<dbReference type="GO" id="GO:0004523">
    <property type="term" value="F:RNA-DNA hybrid ribonuclease activity"/>
    <property type="evidence" value="ECO:0007669"/>
    <property type="project" value="InterPro"/>
</dbReference>
<organism evidence="2 3">
    <name type="scientific">Gossypium stocksii</name>
    <dbReference type="NCBI Taxonomy" id="47602"/>
    <lineage>
        <taxon>Eukaryota</taxon>
        <taxon>Viridiplantae</taxon>
        <taxon>Streptophyta</taxon>
        <taxon>Embryophyta</taxon>
        <taxon>Tracheophyta</taxon>
        <taxon>Spermatophyta</taxon>
        <taxon>Magnoliopsida</taxon>
        <taxon>eudicotyledons</taxon>
        <taxon>Gunneridae</taxon>
        <taxon>Pentapetalae</taxon>
        <taxon>rosids</taxon>
        <taxon>malvids</taxon>
        <taxon>Malvales</taxon>
        <taxon>Malvaceae</taxon>
        <taxon>Malvoideae</taxon>
        <taxon>Gossypium</taxon>
    </lineage>
</organism>
<dbReference type="InterPro" id="IPR052929">
    <property type="entry name" value="RNase_H-like_EbsB-rel"/>
</dbReference>
<dbReference type="InterPro" id="IPR044730">
    <property type="entry name" value="RNase_H-like_dom_plant"/>
</dbReference>
<feature type="domain" description="RNase H type-1" evidence="1">
    <location>
        <begin position="10"/>
        <end position="94"/>
    </location>
</feature>